<evidence type="ECO:0000313" key="2">
    <source>
        <dbReference type="EMBL" id="KGP72554.1"/>
    </source>
</evidence>
<dbReference type="EMBL" id="AVBF01000028">
    <property type="protein sequence ID" value="KGP72554.1"/>
    <property type="molecule type" value="Genomic_DNA"/>
</dbReference>
<feature type="transmembrane region" description="Helical" evidence="1">
    <location>
        <begin position="30"/>
        <end position="52"/>
    </location>
</feature>
<feature type="transmembrane region" description="Helical" evidence="1">
    <location>
        <begin position="122"/>
        <end position="140"/>
    </location>
</feature>
<proteinExistence type="predicted"/>
<keyword evidence="1" id="KW-1133">Transmembrane helix</keyword>
<keyword evidence="3" id="KW-1185">Reference proteome</keyword>
<dbReference type="STRING" id="1385514.N782_11790"/>
<protein>
    <submittedName>
        <fullName evidence="2">Uncharacterized protein</fullName>
    </submittedName>
</protein>
<reference evidence="2 3" key="1">
    <citation type="journal article" date="2015" name="Stand. Genomic Sci.">
        <title>High quality draft genome sequence of the moderately halophilic bacterium Pontibacillus yanchengensis Y32(T) and comparison among Pontibacillus genomes.</title>
        <authorList>
            <person name="Huang J."/>
            <person name="Qiao Z.X."/>
            <person name="Tang J.W."/>
            <person name="Wang G."/>
        </authorList>
    </citation>
    <scope>NUCLEOTIDE SEQUENCE [LARGE SCALE GENOMIC DNA]</scope>
    <source>
        <strain evidence="2 3">Y32</strain>
    </source>
</reference>
<feature type="transmembrane region" description="Helical" evidence="1">
    <location>
        <begin position="64"/>
        <end position="85"/>
    </location>
</feature>
<dbReference type="NCBIfam" id="NF041644">
    <property type="entry name" value="CBO0543_fam"/>
    <property type="match status" value="1"/>
</dbReference>
<dbReference type="AlphaFoldDB" id="A0A0A2TAG1"/>
<dbReference type="Proteomes" id="UP000030147">
    <property type="component" value="Unassembled WGS sequence"/>
</dbReference>
<feature type="transmembrane region" description="Helical" evidence="1">
    <location>
        <begin position="91"/>
        <end position="110"/>
    </location>
</feature>
<evidence type="ECO:0000256" key="1">
    <source>
        <dbReference type="SAM" id="Phobius"/>
    </source>
</evidence>
<gene>
    <name evidence="2" type="ORF">N782_11790</name>
</gene>
<organism evidence="2 3">
    <name type="scientific">Pontibacillus yanchengensis Y32</name>
    <dbReference type="NCBI Taxonomy" id="1385514"/>
    <lineage>
        <taxon>Bacteria</taxon>
        <taxon>Bacillati</taxon>
        <taxon>Bacillota</taxon>
        <taxon>Bacilli</taxon>
        <taxon>Bacillales</taxon>
        <taxon>Bacillaceae</taxon>
        <taxon>Pontibacillus</taxon>
    </lineage>
</organism>
<accession>A0A0A2TAG1</accession>
<name>A0A0A2TAG1_9BACI</name>
<dbReference type="InterPro" id="IPR048147">
    <property type="entry name" value="CBO0543-like"/>
</dbReference>
<feature type="transmembrane region" description="Helical" evidence="1">
    <location>
        <begin position="146"/>
        <end position="168"/>
    </location>
</feature>
<dbReference type="eggNOG" id="ENOG50334A4">
    <property type="taxonomic scope" value="Bacteria"/>
</dbReference>
<sequence>MYLIVIVCFWLLIAFFLLDMHHFTLYYSTIQYYIILNLVYNLLYYNHTLWAFQGISTKLLNHTIIDLTFSFIVLPIAICIYLKYFPFIFPFNFLYIAIWSSFFTFLEWACFQFGMFVYDNGWAILHTLWFNALLFSMLRLHSKKPFMALSLSIPITIILIFFFPIPFAKLK</sequence>
<keyword evidence="1" id="KW-0472">Membrane</keyword>
<comment type="caution">
    <text evidence="2">The sequence shown here is derived from an EMBL/GenBank/DDBJ whole genome shotgun (WGS) entry which is preliminary data.</text>
</comment>
<keyword evidence="1" id="KW-0812">Transmembrane</keyword>
<evidence type="ECO:0000313" key="3">
    <source>
        <dbReference type="Proteomes" id="UP000030147"/>
    </source>
</evidence>